<feature type="signal peptide" evidence="1">
    <location>
        <begin position="1"/>
        <end position="22"/>
    </location>
</feature>
<dbReference type="Gene3D" id="1.10.2080.10">
    <property type="entry name" value="Insect odorant-binding protein A10/Ejaculatory bulb-specific protein 3"/>
    <property type="match status" value="1"/>
</dbReference>
<keyword evidence="1" id="KW-0732">Signal</keyword>
<dbReference type="PANTHER" id="PTHR11257">
    <property type="entry name" value="CHEMOSENSORY PROTEIN-RELATED"/>
    <property type="match status" value="1"/>
</dbReference>
<dbReference type="Pfam" id="PF03392">
    <property type="entry name" value="OS-D"/>
    <property type="match status" value="1"/>
</dbReference>
<keyword evidence="3" id="KW-1185">Reference proteome</keyword>
<evidence type="ECO:0000313" key="2">
    <source>
        <dbReference type="EMBL" id="KAJ1530696.1"/>
    </source>
</evidence>
<dbReference type="AlphaFoldDB" id="A0AAV7XZS2"/>
<name>A0AAV7XZS2_9NEOP</name>
<comment type="caution">
    <text evidence="2">The sequence shown here is derived from an EMBL/GenBank/DDBJ whole genome shotgun (WGS) entry which is preliminary data.</text>
</comment>
<feature type="chain" id="PRO_5043956038" description="Ejaculatory bulb-specific protein 3-like" evidence="1">
    <location>
        <begin position="23"/>
        <end position="142"/>
    </location>
</feature>
<dbReference type="EMBL" id="JAPTSV010000002">
    <property type="protein sequence ID" value="KAJ1530696.1"/>
    <property type="molecule type" value="Genomic_DNA"/>
</dbReference>
<dbReference type="InterPro" id="IPR036682">
    <property type="entry name" value="OS_D_A10/PebIII_sf"/>
</dbReference>
<evidence type="ECO:0000313" key="3">
    <source>
        <dbReference type="Proteomes" id="UP001075354"/>
    </source>
</evidence>
<dbReference type="Proteomes" id="UP001075354">
    <property type="component" value="Chromosome 2"/>
</dbReference>
<dbReference type="PANTHER" id="PTHR11257:SF13">
    <property type="entry name" value="GEO07322P1"/>
    <property type="match status" value="1"/>
</dbReference>
<gene>
    <name evidence="2" type="ORF">ONE63_005562</name>
</gene>
<organism evidence="2 3">
    <name type="scientific">Megalurothrips usitatus</name>
    <name type="common">bean blossom thrips</name>
    <dbReference type="NCBI Taxonomy" id="439358"/>
    <lineage>
        <taxon>Eukaryota</taxon>
        <taxon>Metazoa</taxon>
        <taxon>Ecdysozoa</taxon>
        <taxon>Arthropoda</taxon>
        <taxon>Hexapoda</taxon>
        <taxon>Insecta</taxon>
        <taxon>Pterygota</taxon>
        <taxon>Neoptera</taxon>
        <taxon>Paraneoptera</taxon>
        <taxon>Thysanoptera</taxon>
        <taxon>Terebrantia</taxon>
        <taxon>Thripoidea</taxon>
        <taxon>Thripidae</taxon>
        <taxon>Megalurothrips</taxon>
    </lineage>
</organism>
<dbReference type="InterPro" id="IPR005055">
    <property type="entry name" value="A10/PebIII"/>
</dbReference>
<dbReference type="SUPFAM" id="SSF100910">
    <property type="entry name" value="Chemosensory protein Csp2"/>
    <property type="match status" value="1"/>
</dbReference>
<proteinExistence type="predicted"/>
<evidence type="ECO:0000256" key="1">
    <source>
        <dbReference type="SAM" id="SignalP"/>
    </source>
</evidence>
<evidence type="ECO:0008006" key="4">
    <source>
        <dbReference type="Google" id="ProtNLM"/>
    </source>
</evidence>
<sequence>MSRSGLVLCTLALAATLAYAAAKPQPGKLDSVDVDTVLKNKRLFDNYVKCILDKAPCSAEGAELKQRLPKDLETRCAECTENEKTRAKKVITYLKKERKETWEDFKKKYDPESKWGDLEWTTVSYLCYCSLIFRGPFCRKRA</sequence>
<reference evidence="2" key="1">
    <citation type="submission" date="2022-12" db="EMBL/GenBank/DDBJ databases">
        <title>Chromosome-level genome assembly of the bean flower thrips Megalurothrips usitatus.</title>
        <authorList>
            <person name="Ma L."/>
            <person name="Liu Q."/>
            <person name="Li H."/>
            <person name="Cai W."/>
        </authorList>
    </citation>
    <scope>NUCLEOTIDE SEQUENCE</scope>
    <source>
        <strain evidence="2">Cailab_2022a</strain>
    </source>
</reference>
<accession>A0AAV7XZS2</accession>
<protein>
    <recommendedName>
        <fullName evidence="4">Ejaculatory bulb-specific protein 3-like</fullName>
    </recommendedName>
</protein>